<evidence type="ECO:0000256" key="1">
    <source>
        <dbReference type="ARBA" id="ARBA00004123"/>
    </source>
</evidence>
<comment type="similarity">
    <text evidence="3">Belongs to the MAP65/ASE1 family.</text>
</comment>
<keyword evidence="11" id="KW-1185">Reference proteome</keyword>
<keyword evidence="4" id="KW-0963">Cytoplasm</keyword>
<dbReference type="Proteomes" id="UP000326939">
    <property type="component" value="Chromosome 14"/>
</dbReference>
<dbReference type="GO" id="GO:0005819">
    <property type="term" value="C:spindle"/>
    <property type="evidence" value="ECO:0007669"/>
    <property type="project" value="TreeGrafter"/>
</dbReference>
<feature type="compositionally biased region" description="Polar residues" evidence="9">
    <location>
        <begin position="581"/>
        <end position="594"/>
    </location>
</feature>
<reference evidence="11" key="1">
    <citation type="journal article" date="2019" name="Gigascience">
        <title>De novo genome assembly of the endangered Acer yangbiense, a plant species with extremely small populations endemic to Yunnan Province, China.</title>
        <authorList>
            <person name="Yang J."/>
            <person name="Wariss H.M."/>
            <person name="Tao L."/>
            <person name="Zhang R."/>
            <person name="Yun Q."/>
            <person name="Hollingsworth P."/>
            <person name="Dao Z."/>
            <person name="Luo G."/>
            <person name="Guo H."/>
            <person name="Ma Y."/>
            <person name="Sun W."/>
        </authorList>
    </citation>
    <scope>NUCLEOTIDE SEQUENCE [LARGE SCALE GENOMIC DNA]</scope>
    <source>
        <strain evidence="11">cv. br00</strain>
    </source>
</reference>
<evidence type="ECO:0000256" key="7">
    <source>
        <dbReference type="ARBA" id="ARBA00023212"/>
    </source>
</evidence>
<evidence type="ECO:0000313" key="10">
    <source>
        <dbReference type="EMBL" id="KAB5526986.1"/>
    </source>
</evidence>
<dbReference type="Pfam" id="PF03999">
    <property type="entry name" value="MAP65_ASE1"/>
    <property type="match status" value="1"/>
</dbReference>
<dbReference type="GO" id="GO:0005634">
    <property type="term" value="C:nucleus"/>
    <property type="evidence" value="ECO:0007669"/>
    <property type="project" value="UniProtKB-SubCell"/>
</dbReference>
<gene>
    <name evidence="10" type="ORF">DKX38_020833</name>
</gene>
<feature type="compositionally biased region" description="Polar residues" evidence="9">
    <location>
        <begin position="739"/>
        <end position="757"/>
    </location>
</feature>
<dbReference type="GO" id="GO:0008017">
    <property type="term" value="F:microtubule binding"/>
    <property type="evidence" value="ECO:0007669"/>
    <property type="project" value="InterPro"/>
</dbReference>
<organism evidence="10 11">
    <name type="scientific">Salix brachista</name>
    <dbReference type="NCBI Taxonomy" id="2182728"/>
    <lineage>
        <taxon>Eukaryota</taxon>
        <taxon>Viridiplantae</taxon>
        <taxon>Streptophyta</taxon>
        <taxon>Embryophyta</taxon>
        <taxon>Tracheophyta</taxon>
        <taxon>Spermatophyta</taxon>
        <taxon>Magnoliopsida</taxon>
        <taxon>eudicotyledons</taxon>
        <taxon>Gunneridae</taxon>
        <taxon>Pentapetalae</taxon>
        <taxon>rosids</taxon>
        <taxon>fabids</taxon>
        <taxon>Malpighiales</taxon>
        <taxon>Salicaceae</taxon>
        <taxon>Saliceae</taxon>
        <taxon>Salix</taxon>
    </lineage>
</organism>
<comment type="subcellular location">
    <subcellularLocation>
        <location evidence="2">Cytoplasm</location>
        <location evidence="2">Cytoskeleton</location>
    </subcellularLocation>
    <subcellularLocation>
        <location evidence="1">Nucleus</location>
    </subcellularLocation>
</comment>
<dbReference type="InterPro" id="IPR007145">
    <property type="entry name" value="MAP65_Ase1_PRC1"/>
</dbReference>
<sequence length="801" mass="90536">MHSAIDPLSQIDDLVDGERIIIRILEVVSRAFFSLYGGYGEDKVIGRHNNRLGRCFALREYQPKSQAITTHPQTSAASTTTMYNHSYNNNQFSRIETTCSLLLTELKKIWSELGEADTERDKLVYEIEQECVEVYRRKVIAANKRRYELQQSIALAGSEIENIRSVLGEEPVKSEEEKVRVSLREEYEAIVQRVEEMRNKKEERRKLFVEVVEKLQKVSSEIFGSTEGMNVDGTDLSMKKLDGFNKRLLELENDKSNRLKQIVDHVDDLNSLCGVLGIDFKQTIHDIHPSLDDSQGVKDLTDDTIKKLTAEIQRLREVKIQRMQKLRDLATTLVELWSLMDTPMEERRMFHNVTSKIAASEPDISEPNTLSMDFINHVEEEMLRLEKLKSSKVKELVLKKRLELEEICWKTHMVLEAHAAAKYSTEAVASGVEDPMNLLEEIELDIAVVKEEALSRKDILDKVEKWLTACGEESWLEEYNRDENRYSYGRGAHLTLKRAEKARVMANKIPAMVEALSSKTMAWEKERGTPFFYDGGQLLSRLEQYNSLKQEKEQEKIRQRDQKKLQVQLIAEQEALFGSKPSPSQSGRKPSRTSIGAAINGKLSLGGAMVPNARSGKTSPFVNPNKKGNVLDRCGYLRYGQHGGFPSQSGRRNSEISSHLRKNRPATAAARACKNESSLVRKPLSPVSLSMSSRANIANFMEDQKSTQSGTLKTVPPYNKTPMDTPSKSVNAGDDENRNPTTLPVSVASTPPTTSVPMLTALTPATPRVSCAPKTARKFLEQEDHSFEELRAGFARPEPQS</sequence>
<feature type="region of interest" description="Disordered" evidence="9">
    <location>
        <begin position="642"/>
        <end position="679"/>
    </location>
</feature>
<feature type="region of interest" description="Disordered" evidence="9">
    <location>
        <begin position="574"/>
        <end position="594"/>
    </location>
</feature>
<accession>A0A5N5K7V2</accession>
<evidence type="ECO:0000256" key="5">
    <source>
        <dbReference type="ARBA" id="ARBA00022553"/>
    </source>
</evidence>
<proteinExistence type="inferred from homology"/>
<evidence type="ECO:0000256" key="4">
    <source>
        <dbReference type="ARBA" id="ARBA00022490"/>
    </source>
</evidence>
<dbReference type="GO" id="GO:0005874">
    <property type="term" value="C:microtubule"/>
    <property type="evidence" value="ECO:0007669"/>
    <property type="project" value="UniProtKB-KW"/>
</dbReference>
<feature type="compositionally biased region" description="Basic and acidic residues" evidence="9">
    <location>
        <begin position="782"/>
        <end position="791"/>
    </location>
</feature>
<name>A0A5N5K7V2_9ROSI</name>
<dbReference type="Gene3D" id="1.20.58.1520">
    <property type="match status" value="1"/>
</dbReference>
<dbReference type="AlphaFoldDB" id="A0A5N5K7V2"/>
<evidence type="ECO:0000256" key="3">
    <source>
        <dbReference type="ARBA" id="ARBA00006187"/>
    </source>
</evidence>
<keyword evidence="8" id="KW-0539">Nucleus</keyword>
<evidence type="ECO:0000256" key="9">
    <source>
        <dbReference type="SAM" id="MobiDB-lite"/>
    </source>
</evidence>
<dbReference type="PANTHER" id="PTHR19321">
    <property type="entry name" value="PROTEIN REGULATOR OF CYTOKINESIS 1 PRC1-RELATED"/>
    <property type="match status" value="1"/>
</dbReference>
<evidence type="ECO:0000256" key="8">
    <source>
        <dbReference type="ARBA" id="ARBA00023242"/>
    </source>
</evidence>
<evidence type="ECO:0000256" key="6">
    <source>
        <dbReference type="ARBA" id="ARBA00022701"/>
    </source>
</evidence>
<dbReference type="GO" id="GO:0005737">
    <property type="term" value="C:cytoplasm"/>
    <property type="evidence" value="ECO:0007669"/>
    <property type="project" value="TreeGrafter"/>
</dbReference>
<dbReference type="PANTHER" id="PTHR19321:SF47">
    <property type="entry name" value="PUTATIVE-RELATED"/>
    <property type="match status" value="1"/>
</dbReference>
<keyword evidence="6" id="KW-0493">Microtubule</keyword>
<feature type="region of interest" description="Disordered" evidence="9">
    <location>
        <begin position="782"/>
        <end position="801"/>
    </location>
</feature>
<evidence type="ECO:0000256" key="2">
    <source>
        <dbReference type="ARBA" id="ARBA00004245"/>
    </source>
</evidence>
<keyword evidence="7" id="KW-0206">Cytoskeleton</keyword>
<keyword evidence="5" id="KW-0597">Phosphoprotein</keyword>
<evidence type="ECO:0000313" key="11">
    <source>
        <dbReference type="Proteomes" id="UP000326939"/>
    </source>
</evidence>
<protein>
    <submittedName>
        <fullName evidence="10">Uncharacterized protein</fullName>
    </submittedName>
</protein>
<feature type="compositionally biased region" description="Polar residues" evidence="9">
    <location>
        <begin position="646"/>
        <end position="657"/>
    </location>
</feature>
<feature type="region of interest" description="Disordered" evidence="9">
    <location>
        <begin position="702"/>
        <end position="761"/>
    </location>
</feature>
<dbReference type="EMBL" id="VDCV01000014">
    <property type="protein sequence ID" value="KAB5526986.1"/>
    <property type="molecule type" value="Genomic_DNA"/>
</dbReference>
<dbReference type="FunFam" id="1.20.58.1520:FF:000002">
    <property type="entry name" value="65-kDa microtubule-associated protein 6"/>
    <property type="match status" value="1"/>
</dbReference>
<comment type="caution">
    <text evidence="10">The sequence shown here is derived from an EMBL/GenBank/DDBJ whole genome shotgun (WGS) entry which is preliminary data.</text>
</comment>
<dbReference type="GO" id="GO:0000226">
    <property type="term" value="P:microtubule cytoskeleton organization"/>
    <property type="evidence" value="ECO:0007669"/>
    <property type="project" value="InterPro"/>
</dbReference>